<evidence type="ECO:0000313" key="3">
    <source>
        <dbReference type="Proteomes" id="UP001212326"/>
    </source>
</evidence>
<accession>A0ABY7PH15</accession>
<gene>
    <name evidence="2" type="ORF">O1G22_44040</name>
</gene>
<geneLocation type="plasmid" evidence="2 3">
    <name>punmamed1</name>
</geneLocation>
<feature type="region of interest" description="Disordered" evidence="1">
    <location>
        <begin position="1"/>
        <end position="73"/>
    </location>
</feature>
<dbReference type="Proteomes" id="UP001212326">
    <property type="component" value="Plasmid punmamed1"/>
</dbReference>
<dbReference type="RefSeq" id="WP_270086884.1">
    <property type="nucleotide sequence ID" value="NZ_CP115301.1"/>
</dbReference>
<keyword evidence="2" id="KW-0614">Plasmid</keyword>
<dbReference type="EMBL" id="CP115301">
    <property type="protein sequence ID" value="WBO69712.1"/>
    <property type="molecule type" value="Genomic_DNA"/>
</dbReference>
<evidence type="ECO:0000256" key="1">
    <source>
        <dbReference type="SAM" id="MobiDB-lite"/>
    </source>
</evidence>
<organism evidence="2 3">
    <name type="scientific">Streptomyces camelliae</name>
    <dbReference type="NCBI Taxonomy" id="3004093"/>
    <lineage>
        <taxon>Bacteria</taxon>
        <taxon>Bacillati</taxon>
        <taxon>Actinomycetota</taxon>
        <taxon>Actinomycetes</taxon>
        <taxon>Kitasatosporales</taxon>
        <taxon>Streptomycetaceae</taxon>
        <taxon>Streptomyces</taxon>
    </lineage>
</organism>
<reference evidence="2 3" key="1">
    <citation type="submission" date="2022-12" db="EMBL/GenBank/DDBJ databases">
        <title>HUAS 2-6.</title>
        <authorList>
            <person name="Mo P."/>
        </authorList>
    </citation>
    <scope>NUCLEOTIDE SEQUENCE [LARGE SCALE GENOMIC DNA]</scope>
    <source>
        <strain evidence="2 3">HUAS 2-6</strain>
        <plasmid evidence="2 3">punmamed1</plasmid>
    </source>
</reference>
<keyword evidence="3" id="KW-1185">Reference proteome</keyword>
<evidence type="ECO:0000313" key="2">
    <source>
        <dbReference type="EMBL" id="WBO69712.1"/>
    </source>
</evidence>
<protein>
    <submittedName>
        <fullName evidence="2">Uncharacterized protein</fullName>
    </submittedName>
</protein>
<proteinExistence type="predicted"/>
<sequence>MGNVVTPSQEAAAGRRTSAEPTEQANGPGLPARRGYGREAERPRTGCPRVLGPRPGLGTGPAEASRGQGVLGR</sequence>
<name>A0ABY7PH15_9ACTN</name>